<evidence type="ECO:0000256" key="3">
    <source>
        <dbReference type="ARBA" id="ARBA00022723"/>
    </source>
</evidence>
<dbReference type="GO" id="GO:0046872">
    <property type="term" value="F:metal ion binding"/>
    <property type="evidence" value="ECO:0007669"/>
    <property type="project" value="UniProtKB-UniRule"/>
</dbReference>
<evidence type="ECO:0000256" key="4">
    <source>
        <dbReference type="ARBA" id="ARBA00022801"/>
    </source>
</evidence>
<sequence>MLLASLMSFPLLAKQAAEPSLSPSFDCQSELAGLTALPAFPQEPQAWLQAVDQWRLPARNKLLAAYVFNDAATAPQTRKAARQCINNLSQAFEKHTNSLRLQARALLPQASGLEAQALKAWAGSSKALKSAQYRAVNDKARQLSQRFRGNIDKYDGSYPVPKGCQGNLPKRWQEAIPLRGGSVLAALKDVPAQCQQDMFVAYESRLKASNGAVLKDLLAVRQQQAKLDGFKDYADRRLARTQLGNGEAVWRYLDKLSKRNLAASEAERKAQGDKPLWQLGQDGKKEEPVSYQPKAVLAGYLAWLGQELDIQFKPIKPKLNWADGISAYRLERQGKAIGELYLDLFGRDGKYGHNRHRELRRGIDGVQLPASVLVMNLPTDSWHHKHLKSLMHESGHALNNLLASQPYEILSGIRLPSDLVEVPSKVLEQLAWDPKVHKAVTGIAHSPTPDDRQSGIALDERILKSAMALAYHQSGQPDMEAINGELYRKYLHRDYIPGLSPQYAFRHLASYGPAYFTYLYADAKANDISDAIKAGQLSLRQFAHCMLEPGASIPARDQLACATAVD</sequence>
<dbReference type="InterPro" id="IPR045090">
    <property type="entry name" value="Pept_M3A_M3B"/>
</dbReference>
<dbReference type="InterPro" id="IPR001567">
    <property type="entry name" value="Pept_M3A_M3B_dom"/>
</dbReference>
<dbReference type="InterPro" id="IPR024077">
    <property type="entry name" value="Neurolysin/TOP_dom2"/>
</dbReference>
<feature type="domain" description="Peptidase M3A/M3B catalytic" evidence="9">
    <location>
        <begin position="201"/>
        <end position="557"/>
    </location>
</feature>
<evidence type="ECO:0000256" key="2">
    <source>
        <dbReference type="ARBA" id="ARBA00022670"/>
    </source>
</evidence>
<keyword evidence="4 7" id="KW-0378">Hydrolase</keyword>
<dbReference type="PANTHER" id="PTHR11804:SF79">
    <property type="entry name" value="MITOCHONDRIAL INTERMEDIATE PEPTIDASE"/>
    <property type="match status" value="1"/>
</dbReference>
<organism evidence="10 11">
    <name type="scientific">Gallaecimonas xiamenensis 3-C-1</name>
    <dbReference type="NCBI Taxonomy" id="745411"/>
    <lineage>
        <taxon>Bacteria</taxon>
        <taxon>Pseudomonadati</taxon>
        <taxon>Pseudomonadota</taxon>
        <taxon>Gammaproteobacteria</taxon>
        <taxon>Enterobacterales</taxon>
        <taxon>Gallaecimonadaceae</taxon>
        <taxon>Gallaecimonas</taxon>
    </lineage>
</organism>
<dbReference type="Gene3D" id="1.10.1370.10">
    <property type="entry name" value="Neurolysin, domain 3"/>
    <property type="match status" value="2"/>
</dbReference>
<name>K2IGN4_9GAMM</name>
<dbReference type="InterPro" id="IPR024079">
    <property type="entry name" value="MetalloPept_cat_dom_sf"/>
</dbReference>
<evidence type="ECO:0000256" key="5">
    <source>
        <dbReference type="ARBA" id="ARBA00022833"/>
    </source>
</evidence>
<keyword evidence="6 7" id="KW-0482">Metalloprotease</keyword>
<dbReference type="EMBL" id="AMRI01000025">
    <property type="protein sequence ID" value="EKE69231.1"/>
    <property type="molecule type" value="Genomic_DNA"/>
</dbReference>
<evidence type="ECO:0000256" key="7">
    <source>
        <dbReference type="RuleBase" id="RU003435"/>
    </source>
</evidence>
<evidence type="ECO:0000313" key="11">
    <source>
        <dbReference type="Proteomes" id="UP000006755"/>
    </source>
</evidence>
<dbReference type="eggNOG" id="COG0339">
    <property type="taxonomic scope" value="Bacteria"/>
</dbReference>
<dbReference type="PANTHER" id="PTHR11804">
    <property type="entry name" value="PROTEASE M3 THIMET OLIGOPEPTIDASE-RELATED"/>
    <property type="match status" value="1"/>
</dbReference>
<dbReference type="AlphaFoldDB" id="K2IGN4"/>
<dbReference type="SUPFAM" id="SSF55486">
    <property type="entry name" value="Metalloproteases ('zincins'), catalytic domain"/>
    <property type="match status" value="1"/>
</dbReference>
<dbReference type="GO" id="GO:0006508">
    <property type="term" value="P:proteolysis"/>
    <property type="evidence" value="ECO:0007669"/>
    <property type="project" value="UniProtKB-KW"/>
</dbReference>
<evidence type="ECO:0000256" key="8">
    <source>
        <dbReference type="SAM" id="MobiDB-lite"/>
    </source>
</evidence>
<evidence type="ECO:0000313" key="10">
    <source>
        <dbReference type="EMBL" id="EKE69231.1"/>
    </source>
</evidence>
<evidence type="ECO:0000259" key="9">
    <source>
        <dbReference type="Pfam" id="PF01432"/>
    </source>
</evidence>
<dbReference type="Gene3D" id="3.40.390.10">
    <property type="entry name" value="Collagenase (Catalytic Domain)"/>
    <property type="match status" value="1"/>
</dbReference>
<gene>
    <name evidence="10" type="ORF">B3C1_15552</name>
</gene>
<dbReference type="Proteomes" id="UP000006755">
    <property type="component" value="Unassembled WGS sequence"/>
</dbReference>
<dbReference type="STRING" id="745411.B3C1_15552"/>
<keyword evidence="5 7" id="KW-0862">Zinc</keyword>
<keyword evidence="11" id="KW-1185">Reference proteome</keyword>
<proteinExistence type="inferred from homology"/>
<comment type="caution">
    <text evidence="10">The sequence shown here is derived from an EMBL/GenBank/DDBJ whole genome shotgun (WGS) entry which is preliminary data.</text>
</comment>
<keyword evidence="2 7" id="KW-0645">Protease</keyword>
<dbReference type="Pfam" id="PF01432">
    <property type="entry name" value="Peptidase_M3"/>
    <property type="match status" value="1"/>
</dbReference>
<feature type="region of interest" description="Disordered" evidence="8">
    <location>
        <begin position="264"/>
        <end position="285"/>
    </location>
</feature>
<accession>K2IGN4</accession>
<evidence type="ECO:0000256" key="6">
    <source>
        <dbReference type="ARBA" id="ARBA00023049"/>
    </source>
</evidence>
<keyword evidence="3 7" id="KW-0479">Metal-binding</keyword>
<evidence type="ECO:0000256" key="1">
    <source>
        <dbReference type="ARBA" id="ARBA00006040"/>
    </source>
</evidence>
<reference evidence="10 11" key="1">
    <citation type="journal article" date="2012" name="J. Bacteriol.">
        <title>Genome Sequence of Gallaecimonas xiamenensis Type Strain 3-C-1.</title>
        <authorList>
            <person name="Lai Q."/>
            <person name="Wang L."/>
            <person name="Wang W."/>
            <person name="Shao Z."/>
        </authorList>
    </citation>
    <scope>NUCLEOTIDE SEQUENCE [LARGE SCALE GENOMIC DNA]</scope>
    <source>
        <strain evidence="10 11">3-C-1</strain>
    </source>
</reference>
<dbReference type="GO" id="GO:0004222">
    <property type="term" value="F:metalloendopeptidase activity"/>
    <property type="evidence" value="ECO:0007669"/>
    <property type="project" value="InterPro"/>
</dbReference>
<comment type="similarity">
    <text evidence="1 7">Belongs to the peptidase M3 family.</text>
</comment>
<comment type="cofactor">
    <cofactor evidence="7">
        <name>Zn(2+)</name>
        <dbReference type="ChEBI" id="CHEBI:29105"/>
    </cofactor>
    <text evidence="7">Binds 1 zinc ion.</text>
</comment>
<dbReference type="GO" id="GO:0006518">
    <property type="term" value="P:peptide metabolic process"/>
    <property type="evidence" value="ECO:0007669"/>
    <property type="project" value="TreeGrafter"/>
</dbReference>
<protein>
    <submittedName>
        <fullName evidence="10">Thimet oligopeptidase</fullName>
    </submittedName>
</protein>